<feature type="domain" description="Helicase ATP-binding" evidence="10">
    <location>
        <begin position="313"/>
        <end position="514"/>
    </location>
</feature>
<keyword evidence="6" id="KW-0067">ATP-binding</keyword>
<feature type="domain" description="Helicase C-terminal" evidence="11">
    <location>
        <begin position="1218"/>
        <end position="1374"/>
    </location>
</feature>
<dbReference type="Proteomes" id="UP000030641">
    <property type="component" value="Unassembled WGS sequence"/>
</dbReference>
<dbReference type="InterPro" id="IPR017907">
    <property type="entry name" value="Znf_RING_CS"/>
</dbReference>
<dbReference type="Gene3D" id="3.40.50.300">
    <property type="entry name" value="P-loop containing nucleotide triphosphate hydrolases"/>
    <property type="match status" value="1"/>
</dbReference>
<evidence type="ECO:0000256" key="6">
    <source>
        <dbReference type="ARBA" id="ARBA00022840"/>
    </source>
</evidence>
<dbReference type="InterPro" id="IPR001650">
    <property type="entry name" value="Helicase_C-like"/>
</dbReference>
<dbReference type="EMBL" id="KL584775">
    <property type="protein sequence ID" value="KEQ91769.1"/>
    <property type="molecule type" value="Genomic_DNA"/>
</dbReference>
<organism evidence="12 13">
    <name type="scientific">Aureobasidium subglaciale (strain EXF-2481)</name>
    <name type="common">Aureobasidium pullulans var. subglaciale</name>
    <dbReference type="NCBI Taxonomy" id="1043005"/>
    <lineage>
        <taxon>Eukaryota</taxon>
        <taxon>Fungi</taxon>
        <taxon>Dikarya</taxon>
        <taxon>Ascomycota</taxon>
        <taxon>Pezizomycotina</taxon>
        <taxon>Dothideomycetes</taxon>
        <taxon>Dothideomycetidae</taxon>
        <taxon>Dothideales</taxon>
        <taxon>Saccotheciaceae</taxon>
        <taxon>Aureobasidium</taxon>
    </lineage>
</organism>
<dbReference type="Pfam" id="PF00271">
    <property type="entry name" value="Helicase_C"/>
    <property type="match status" value="1"/>
</dbReference>
<dbReference type="Pfam" id="PF00176">
    <property type="entry name" value="SNF2-rel_dom"/>
    <property type="match status" value="1"/>
</dbReference>
<dbReference type="InterPro" id="IPR013083">
    <property type="entry name" value="Znf_RING/FYVE/PHD"/>
</dbReference>
<dbReference type="InterPro" id="IPR052583">
    <property type="entry name" value="ATP-helicase/E3_Ub-Ligase"/>
</dbReference>
<keyword evidence="3 7" id="KW-0863">Zinc-finger</keyword>
<dbReference type="FunFam" id="3.40.50.10810:FF:000059">
    <property type="entry name" value="SNF2 family helicase/ATPase, putative"/>
    <property type="match status" value="1"/>
</dbReference>
<dbReference type="GeneID" id="25361895"/>
<dbReference type="Gene3D" id="3.40.50.10810">
    <property type="entry name" value="Tandem AAA-ATPase domain"/>
    <property type="match status" value="1"/>
</dbReference>
<dbReference type="SMART" id="SM00184">
    <property type="entry name" value="RING"/>
    <property type="match status" value="1"/>
</dbReference>
<evidence type="ECO:0000313" key="12">
    <source>
        <dbReference type="EMBL" id="KEQ91769.1"/>
    </source>
</evidence>
<dbReference type="GO" id="GO:0061630">
    <property type="term" value="F:ubiquitin protein ligase activity"/>
    <property type="evidence" value="ECO:0007669"/>
    <property type="project" value="TreeGrafter"/>
</dbReference>
<evidence type="ECO:0000256" key="1">
    <source>
        <dbReference type="ARBA" id="ARBA00022723"/>
    </source>
</evidence>
<dbReference type="OMA" id="KAVFFCA"/>
<accession>A0A074Y726</accession>
<dbReference type="HOGENOM" id="CLU_001592_2_0_1"/>
<dbReference type="PROSITE" id="PS50089">
    <property type="entry name" value="ZF_RING_2"/>
    <property type="match status" value="1"/>
</dbReference>
<evidence type="ECO:0000259" key="10">
    <source>
        <dbReference type="PROSITE" id="PS51192"/>
    </source>
</evidence>
<dbReference type="Gene3D" id="3.30.40.10">
    <property type="entry name" value="Zinc/RING finger domain, C3HC4 (zinc finger)"/>
    <property type="match status" value="1"/>
</dbReference>
<dbReference type="OrthoDB" id="5330228at2759"/>
<keyword evidence="2" id="KW-0547">Nucleotide-binding</keyword>
<name>A0A074Y726_AURSE</name>
<dbReference type="GO" id="GO:0000209">
    <property type="term" value="P:protein polyubiquitination"/>
    <property type="evidence" value="ECO:0007669"/>
    <property type="project" value="TreeGrafter"/>
</dbReference>
<evidence type="ECO:0000313" key="13">
    <source>
        <dbReference type="Proteomes" id="UP000030641"/>
    </source>
</evidence>
<dbReference type="InParanoid" id="A0A074Y726"/>
<dbReference type="GO" id="GO:0005524">
    <property type="term" value="F:ATP binding"/>
    <property type="evidence" value="ECO:0007669"/>
    <property type="project" value="InterPro"/>
</dbReference>
<dbReference type="CDD" id="cd18793">
    <property type="entry name" value="SF2_C_SNF"/>
    <property type="match status" value="1"/>
</dbReference>
<evidence type="ECO:0000256" key="2">
    <source>
        <dbReference type="ARBA" id="ARBA00022741"/>
    </source>
</evidence>
<dbReference type="InterPro" id="IPR027417">
    <property type="entry name" value="P-loop_NTPase"/>
</dbReference>
<sequence length="1446" mass="161988">MSSALDTGVTKITLLSCAPKSERIAEDAEAFSIFFDNCRNAFQQDYSGRPRKRARLGTTDNIDSTNPSLASGITIARFDLNLHISSGTTSHSESSTTLEDDIEVGLVDAHDLNTSSPSFSLVGHAGYKKSSTLTFQTTTPLSPTTADLLSRLLSLEKRSRRNVKPGVCRSTCRLHRSSGSSGPVYTLECSIIWLDGQSAFGPAATKKEDWATLTQFYKAPQCAQGKSWTPQEFYASVHSPPEDAQVPEIVNRKVLETELYPFQKRAVAWMLERETPSPDSREVWLSYSPVTDASDQRYFVSHLEGVICSASYLGAFREPTGGILAEEMGLGKTCELIALMCLNKRTVSDMEETTTHALTKSRATLIVTPPTILQQWKDELARHAPGLSVLHYKGVSNVSSSRREAQSLLEDLAQRDVVITTYSTLAKEVHFAVDPPERSLRQRERKRTRPRSPLVQMHWWRVCLDEAQMVESGVSAAARVASLLPRQHAWAVSGTPLKKDVQDLFGLLVFLRYQPFCNSAAIWQRLIQQYADMFKTLFGSITLRHTKNYVRHELRLPPQRRVVLTLPFTQVEEQNYKTLFEAMCEECGCRSDGSPLVDDWDPESSFVLQKMRAWLCRLRQTCLHPQVGGRNRKALGRGQGPLRSVAEVLEVMIDQNETSIRTETRLAVTTELKRGHIIGNPKDDDHRAAKALKIYTSALEKSEAIVAECRTNLANALVHENGKQRKYDGSEDEKSPEDTSEGRCRLALYSALQLQHACFFFIGTTYFQMKSNINITEPESKKFKELEELESNYYESAKLIRKEILSEDAAKAEKLMHKVAEEKDNFDLKPSKLAAIESPGGVENVKIMHKARALAGIMNGQAKLITAWTTKAVDLLLKPLVDKDEEGNETTGEEYEDSTKMQDSLNVYLDVLNAVIADRSTCVTGQTAPRIDADMNFLRQNAIWEDGHAPALTLELLGERNKLKQKPDDLQSLRGLIHEIRGIETALEWQEGSARARAELQIVRDQLKQLASITEEETKAVEHLEKMSRLFLATMNQRLEFYRQLQQISDTVAPHKQDWDDTLDVAGLEYVTRQQEAHTKTLAALKTKHRFLLHLREESTTSQETQKICVICQSSFEQGVLTVCGHQYCKECINLWWNAHRTCPVCKRHLSLQDFHQITYKPQELHAQEEDSEPSSPSQGSNKSTTPGTSIYADIGNDALAQIKSIDLNGSFGTKIDTLARHILWIRQHDPGAKAIVFSQFREFLDVLGTAFKQFGIGYSRMGKAHAIDRFKNDASVECFLLDAKTDSSGLNLVNAQYVLLAEPLINTAIELQAIARVHRIGQQRPTTVYMYLIGDTVEEAIYEISVARRVAHMQSKRSSSTKASTPVSGEAAIDAANSLELQQAPVSKLLVQGRGEGEVVPNDDLWSCLFRKKRQGEQGVVSAEMEGEVGRFLRGEAAENRRAAK</sequence>
<dbReference type="InterPro" id="IPR000330">
    <property type="entry name" value="SNF2_N"/>
</dbReference>
<dbReference type="PROSITE" id="PS51194">
    <property type="entry name" value="HELICASE_CTER"/>
    <property type="match status" value="1"/>
</dbReference>
<dbReference type="InterPro" id="IPR059033">
    <property type="entry name" value="C144_05_dom"/>
</dbReference>
<gene>
    <name evidence="12" type="ORF">AUEXF2481DRAFT_111821</name>
</gene>
<dbReference type="SMART" id="SM00487">
    <property type="entry name" value="DEXDc"/>
    <property type="match status" value="1"/>
</dbReference>
<protein>
    <recommendedName>
        <fullName evidence="14">RING-type domain-containing protein</fullName>
    </recommendedName>
</protein>
<dbReference type="CDD" id="cd18070">
    <property type="entry name" value="DEXQc_SHPRH"/>
    <property type="match status" value="1"/>
</dbReference>
<dbReference type="InterPro" id="IPR049730">
    <property type="entry name" value="SNF2/RAD54-like_C"/>
</dbReference>
<keyword evidence="1" id="KW-0479">Metal-binding</keyword>
<dbReference type="Pfam" id="PF26021">
    <property type="entry name" value="Ferritin_C144_05"/>
    <property type="match status" value="1"/>
</dbReference>
<dbReference type="InterPro" id="IPR001841">
    <property type="entry name" value="Znf_RING"/>
</dbReference>
<dbReference type="Pfam" id="PF13920">
    <property type="entry name" value="zf-C3HC4_3"/>
    <property type="match status" value="1"/>
</dbReference>
<dbReference type="RefSeq" id="XP_013340312.1">
    <property type="nucleotide sequence ID" value="XM_013484858.1"/>
</dbReference>
<dbReference type="SUPFAM" id="SSF57850">
    <property type="entry name" value="RING/U-box"/>
    <property type="match status" value="1"/>
</dbReference>
<dbReference type="InterPro" id="IPR014001">
    <property type="entry name" value="Helicase_ATP-bd"/>
</dbReference>
<feature type="domain" description="RING-type" evidence="9">
    <location>
        <begin position="1109"/>
        <end position="1147"/>
    </location>
</feature>
<dbReference type="PROSITE" id="PS51192">
    <property type="entry name" value="HELICASE_ATP_BIND_1"/>
    <property type="match status" value="1"/>
</dbReference>
<feature type="region of interest" description="Disordered" evidence="8">
    <location>
        <begin position="1165"/>
        <end position="1188"/>
    </location>
</feature>
<dbReference type="GO" id="GO:0006974">
    <property type="term" value="P:DNA damage response"/>
    <property type="evidence" value="ECO:0007669"/>
    <property type="project" value="TreeGrafter"/>
</dbReference>
<evidence type="ECO:0000256" key="4">
    <source>
        <dbReference type="ARBA" id="ARBA00022801"/>
    </source>
</evidence>
<keyword evidence="5" id="KW-0862">Zinc</keyword>
<dbReference type="SMART" id="SM00490">
    <property type="entry name" value="HELICc"/>
    <property type="match status" value="1"/>
</dbReference>
<evidence type="ECO:0000259" key="9">
    <source>
        <dbReference type="PROSITE" id="PS50089"/>
    </source>
</evidence>
<keyword evidence="13" id="KW-1185">Reference proteome</keyword>
<proteinExistence type="predicted"/>
<dbReference type="FunCoup" id="A0A074Y726">
    <property type="interactions" value="223"/>
</dbReference>
<dbReference type="GO" id="GO:0008270">
    <property type="term" value="F:zinc ion binding"/>
    <property type="evidence" value="ECO:0007669"/>
    <property type="project" value="UniProtKB-KW"/>
</dbReference>
<evidence type="ECO:0000256" key="7">
    <source>
        <dbReference type="PROSITE-ProRule" id="PRU00175"/>
    </source>
</evidence>
<dbReference type="GO" id="GO:0005634">
    <property type="term" value="C:nucleus"/>
    <property type="evidence" value="ECO:0007669"/>
    <property type="project" value="TreeGrafter"/>
</dbReference>
<dbReference type="GO" id="GO:0016787">
    <property type="term" value="F:hydrolase activity"/>
    <property type="evidence" value="ECO:0007669"/>
    <property type="project" value="UniProtKB-KW"/>
</dbReference>
<evidence type="ECO:0000259" key="11">
    <source>
        <dbReference type="PROSITE" id="PS51194"/>
    </source>
</evidence>
<dbReference type="PANTHER" id="PTHR45865:SF1">
    <property type="entry name" value="E3 UBIQUITIN-PROTEIN LIGASE SHPRH"/>
    <property type="match status" value="1"/>
</dbReference>
<reference evidence="12 13" key="1">
    <citation type="journal article" date="2014" name="BMC Genomics">
        <title>Genome sequencing of four Aureobasidium pullulans varieties: biotechnological potential, stress tolerance, and description of new species.</title>
        <authorList>
            <person name="Gostin Ar C."/>
            <person name="Ohm R.A."/>
            <person name="Kogej T."/>
            <person name="Sonjak S."/>
            <person name="Turk M."/>
            <person name="Zajc J."/>
            <person name="Zalar P."/>
            <person name="Grube M."/>
            <person name="Sun H."/>
            <person name="Han J."/>
            <person name="Sharma A."/>
            <person name="Chiniquy J."/>
            <person name="Ngan C.Y."/>
            <person name="Lipzen A."/>
            <person name="Barry K."/>
            <person name="Grigoriev I.V."/>
            <person name="Gunde-Cimerman N."/>
        </authorList>
    </citation>
    <scope>NUCLEOTIDE SEQUENCE [LARGE SCALE GENOMIC DNA]</scope>
    <source>
        <strain evidence="12 13">EXF-2481</strain>
    </source>
</reference>
<dbReference type="SUPFAM" id="SSF52540">
    <property type="entry name" value="P-loop containing nucleoside triphosphate hydrolases"/>
    <property type="match status" value="2"/>
</dbReference>
<keyword evidence="4" id="KW-0378">Hydrolase</keyword>
<dbReference type="InterPro" id="IPR038718">
    <property type="entry name" value="SNF2-like_sf"/>
</dbReference>
<evidence type="ECO:0000256" key="8">
    <source>
        <dbReference type="SAM" id="MobiDB-lite"/>
    </source>
</evidence>
<dbReference type="STRING" id="1043005.A0A074Y726"/>
<evidence type="ECO:0000256" key="5">
    <source>
        <dbReference type="ARBA" id="ARBA00022833"/>
    </source>
</evidence>
<evidence type="ECO:0000256" key="3">
    <source>
        <dbReference type="ARBA" id="ARBA00022771"/>
    </source>
</evidence>
<evidence type="ECO:0008006" key="14">
    <source>
        <dbReference type="Google" id="ProtNLM"/>
    </source>
</evidence>
<dbReference type="PROSITE" id="PS00518">
    <property type="entry name" value="ZF_RING_1"/>
    <property type="match status" value="1"/>
</dbReference>
<dbReference type="PANTHER" id="PTHR45865">
    <property type="entry name" value="E3 UBIQUITIN-PROTEIN LIGASE SHPRH FAMILY MEMBER"/>
    <property type="match status" value="1"/>
</dbReference>